<dbReference type="GO" id="GO:0050708">
    <property type="term" value="P:regulation of protein secretion"/>
    <property type="evidence" value="ECO:0007669"/>
    <property type="project" value="TreeGrafter"/>
</dbReference>
<dbReference type="PANTHER" id="PTHR45965">
    <property type="entry name" value="INACTIVE RHOMBOID PROTEIN"/>
    <property type="match status" value="1"/>
</dbReference>
<evidence type="ECO:0000313" key="10">
    <source>
        <dbReference type="Proteomes" id="UP000268535"/>
    </source>
</evidence>
<dbReference type="GO" id="GO:0005789">
    <property type="term" value="C:endoplasmic reticulum membrane"/>
    <property type="evidence" value="ECO:0007669"/>
    <property type="project" value="UniProtKB-SubCell"/>
</dbReference>
<evidence type="ECO:0000313" key="8">
    <source>
        <dbReference type="EMBL" id="RKO98146.1"/>
    </source>
</evidence>
<dbReference type="InterPro" id="IPR022764">
    <property type="entry name" value="Peptidase_S54_rhomboid_dom"/>
</dbReference>
<organism evidence="9 11">
    <name type="scientific">Caulochytrium protostelioides</name>
    <dbReference type="NCBI Taxonomy" id="1555241"/>
    <lineage>
        <taxon>Eukaryota</taxon>
        <taxon>Fungi</taxon>
        <taxon>Fungi incertae sedis</taxon>
        <taxon>Chytridiomycota</taxon>
        <taxon>Chytridiomycota incertae sedis</taxon>
        <taxon>Chytridiomycetes</taxon>
        <taxon>Caulochytriales</taxon>
        <taxon>Caulochytriaceae</taxon>
        <taxon>Caulochytrium</taxon>
    </lineage>
</organism>
<evidence type="ECO:0000313" key="11">
    <source>
        <dbReference type="Proteomes" id="UP000274922"/>
    </source>
</evidence>
<dbReference type="AlphaFoldDB" id="A0A4P9XAL9"/>
<accession>A0A4P9XAL9</accession>
<dbReference type="EMBL" id="ML014150">
    <property type="protein sequence ID" value="RKP02180.1"/>
    <property type="molecule type" value="Genomic_DNA"/>
</dbReference>
<evidence type="ECO:0000256" key="5">
    <source>
        <dbReference type="ARBA" id="ARBA00023136"/>
    </source>
</evidence>
<feature type="domain" description="Peptidase S54 rhomboid" evidence="7">
    <location>
        <begin position="111"/>
        <end position="248"/>
    </location>
</feature>
<keyword evidence="3" id="KW-0256">Endoplasmic reticulum</keyword>
<dbReference type="PANTHER" id="PTHR45965:SF3">
    <property type="entry name" value="INACTIVE RHOMBOID PROTEIN 1"/>
    <property type="match status" value="1"/>
</dbReference>
<gene>
    <name evidence="8" type="ORF">CAUPRSCDRAFT_5385</name>
    <name evidence="9" type="ORF">CXG81DRAFT_11096</name>
</gene>
<reference evidence="10 11" key="1">
    <citation type="journal article" date="2018" name="Nat. Microbiol.">
        <title>Leveraging single-cell genomics to expand the fungal tree of life.</title>
        <authorList>
            <person name="Ahrendt S.R."/>
            <person name="Quandt C.A."/>
            <person name="Ciobanu D."/>
            <person name="Clum A."/>
            <person name="Salamov A."/>
            <person name="Andreopoulos B."/>
            <person name="Cheng J.F."/>
            <person name="Woyke T."/>
            <person name="Pelin A."/>
            <person name="Henrissat B."/>
            <person name="Reynolds N.K."/>
            <person name="Benny G.L."/>
            <person name="Smith M.E."/>
            <person name="James T.Y."/>
            <person name="Grigoriev I.V."/>
        </authorList>
    </citation>
    <scope>NUCLEOTIDE SEQUENCE [LARGE SCALE GENOMIC DNA]</scope>
    <source>
        <strain evidence="10 11">ATCC 52028</strain>
    </source>
</reference>
<evidence type="ECO:0000256" key="2">
    <source>
        <dbReference type="ARBA" id="ARBA00022692"/>
    </source>
</evidence>
<evidence type="ECO:0000256" key="3">
    <source>
        <dbReference type="ARBA" id="ARBA00022824"/>
    </source>
</evidence>
<feature type="transmembrane region" description="Helical" evidence="6">
    <location>
        <begin position="43"/>
        <end position="62"/>
    </location>
</feature>
<name>A0A4P9XAL9_9FUNG</name>
<protein>
    <submittedName>
        <fullName evidence="8">Rhomboid-domain-containing protein</fullName>
    </submittedName>
</protein>
<evidence type="ECO:0000256" key="6">
    <source>
        <dbReference type="SAM" id="Phobius"/>
    </source>
</evidence>
<keyword evidence="4 6" id="KW-1133">Transmembrane helix</keyword>
<dbReference type="Pfam" id="PF01694">
    <property type="entry name" value="Rhomboid"/>
    <property type="match status" value="1"/>
</dbReference>
<dbReference type="STRING" id="1555241.A0A4P9XAL9"/>
<dbReference type="Proteomes" id="UP000274922">
    <property type="component" value="Unassembled WGS sequence"/>
</dbReference>
<feature type="transmembrane region" description="Helical" evidence="6">
    <location>
        <begin position="263"/>
        <end position="284"/>
    </location>
</feature>
<evidence type="ECO:0000256" key="1">
    <source>
        <dbReference type="ARBA" id="ARBA00004477"/>
    </source>
</evidence>
<sequence length="309" mass="34981">MAESRQHRPYFTMVVTALQVATLIAGFILNWKWTGSVIETNPFNYLIGPSSGVLIAMGARFLPCIRGHSVFETSLVACTEGLMPVANPSFVGSVQVCSLADYCAPYSGGGNQWYRFFMAMFLHGGVLHFIMNMAFQLRSGWALEREYGWWRYGAIYLTSGIGGFIFGGLFAGDMSVSVGCSGALYGLNACLVLDLIQNWGLIRRPKLELFKMTLSVIFSFVLGTLPYIDNMAHLGGFFTGIFSSLIFAPTMHFSKWDRRRKRFMTVISMPILVVIMFFMFYDFYRNTNRCPWCKYINCIPGMPWCDQKW</sequence>
<feature type="transmembrane region" description="Helical" evidence="6">
    <location>
        <begin position="149"/>
        <end position="170"/>
    </location>
</feature>
<dbReference type="EMBL" id="ML009112">
    <property type="protein sequence ID" value="RKO98146.1"/>
    <property type="molecule type" value="Genomic_DNA"/>
</dbReference>
<dbReference type="OrthoDB" id="2146116at2759"/>
<evidence type="ECO:0000256" key="4">
    <source>
        <dbReference type="ARBA" id="ARBA00022989"/>
    </source>
</evidence>
<comment type="subcellular location">
    <subcellularLocation>
        <location evidence="1">Endoplasmic reticulum membrane</location>
        <topology evidence="1">Multi-pass membrane protein</topology>
    </subcellularLocation>
</comment>
<keyword evidence="2 6" id="KW-0812">Transmembrane</keyword>
<feature type="transmembrane region" description="Helical" evidence="6">
    <location>
        <begin position="12"/>
        <end position="31"/>
    </location>
</feature>
<reference evidence="8" key="3">
    <citation type="submission" date="2018-08" db="EMBL/GenBank/DDBJ databases">
        <title>Leveraging single-cell genomics to expand the Fungal Tree of Life.</title>
        <authorList>
            <consortium name="DOE Joint Genome Institute"/>
            <person name="Ahrendt S.R."/>
            <person name="Quandt C.A."/>
            <person name="Ciobanu D."/>
            <person name="Clum A."/>
            <person name="Salamov A."/>
            <person name="Andreopoulos B."/>
            <person name="Cheng J.-F."/>
            <person name="Woyke T."/>
            <person name="Pelin A."/>
            <person name="Henrissat B."/>
            <person name="Reynolds N."/>
            <person name="Benny G.L."/>
            <person name="Smith M.E."/>
            <person name="James T.Y."/>
            <person name="Grigoriev I.V."/>
        </authorList>
    </citation>
    <scope>NUCLEOTIDE SEQUENCE</scope>
    <source>
        <strain evidence="8">ATCC 52028</strain>
    </source>
</reference>
<keyword evidence="11" id="KW-1185">Reference proteome</keyword>
<feature type="transmembrane region" description="Helical" evidence="6">
    <location>
        <begin position="208"/>
        <end position="228"/>
    </location>
</feature>
<reference evidence="9" key="2">
    <citation type="submission" date="2018-04" db="EMBL/GenBank/DDBJ databases">
        <title>Leveraging single-cell genomics to expand the Fungal Tree of Life.</title>
        <authorList>
            <consortium name="DOE Joint Genome Institute"/>
            <person name="Ahrendt S.R."/>
            <person name="Quandt C.A."/>
            <person name="Ciobanu D."/>
            <person name="Clum A."/>
            <person name="Salamov A."/>
            <person name="Andreopoulos B."/>
            <person name="Cheng J.-F."/>
            <person name="Woyke T."/>
            <person name="Pelin A."/>
            <person name="Henrissat B."/>
            <person name="Benny G.L."/>
            <person name="Smith M.E."/>
            <person name="James T.Y."/>
            <person name="Grigoriev I.V."/>
        </authorList>
    </citation>
    <scope>NUCLEOTIDE SEQUENCE</scope>
    <source>
        <strain evidence="9">ATCC 52028</strain>
    </source>
</reference>
<dbReference type="InterPro" id="IPR051512">
    <property type="entry name" value="Inactive_Rhomboid"/>
</dbReference>
<keyword evidence="5 6" id="KW-0472">Membrane</keyword>
<dbReference type="GO" id="GO:0042058">
    <property type="term" value="P:regulation of epidermal growth factor receptor signaling pathway"/>
    <property type="evidence" value="ECO:0007669"/>
    <property type="project" value="TreeGrafter"/>
</dbReference>
<dbReference type="GO" id="GO:0004252">
    <property type="term" value="F:serine-type endopeptidase activity"/>
    <property type="evidence" value="ECO:0007669"/>
    <property type="project" value="InterPro"/>
</dbReference>
<dbReference type="InterPro" id="IPR035952">
    <property type="entry name" value="Rhomboid-like_sf"/>
</dbReference>
<feature type="transmembrane region" description="Helical" evidence="6">
    <location>
        <begin position="234"/>
        <end position="251"/>
    </location>
</feature>
<feature type="transmembrane region" description="Helical" evidence="6">
    <location>
        <begin position="176"/>
        <end position="196"/>
    </location>
</feature>
<dbReference type="Gene3D" id="1.20.1540.10">
    <property type="entry name" value="Rhomboid-like"/>
    <property type="match status" value="1"/>
</dbReference>
<feature type="transmembrane region" description="Helical" evidence="6">
    <location>
        <begin position="116"/>
        <end position="137"/>
    </location>
</feature>
<proteinExistence type="predicted"/>
<evidence type="ECO:0000259" key="7">
    <source>
        <dbReference type="Pfam" id="PF01694"/>
    </source>
</evidence>
<dbReference type="SUPFAM" id="SSF144091">
    <property type="entry name" value="Rhomboid-like"/>
    <property type="match status" value="1"/>
</dbReference>
<dbReference type="Proteomes" id="UP000268535">
    <property type="component" value="Unassembled WGS sequence"/>
</dbReference>
<evidence type="ECO:0000313" key="9">
    <source>
        <dbReference type="EMBL" id="RKP02180.1"/>
    </source>
</evidence>